<sequence>MFLCNYFTLVVAITFLQAYRINSKPFCPPCHEDNSCKPEIEKCQYEIVTDYCGRKVCSKGPGQRCGGLSNFLGTCAKGLQCKCNKCSGCALQSLKCFYNEIMCFD</sequence>
<dbReference type="EnsemblMetazoa" id="XM_014393988.2">
    <property type="protein sequence ID" value="XP_014249474.1"/>
    <property type="gene ID" value="LOC106666650"/>
</dbReference>
<evidence type="ECO:0000313" key="3">
    <source>
        <dbReference type="Proteomes" id="UP000494040"/>
    </source>
</evidence>
<reference evidence="2" key="1">
    <citation type="submission" date="2022-01" db="UniProtKB">
        <authorList>
            <consortium name="EnsemblMetazoa"/>
        </authorList>
    </citation>
    <scope>IDENTIFICATION</scope>
</reference>
<proteinExistence type="predicted"/>
<keyword evidence="1" id="KW-0732">Signal</keyword>
<accession>A0A8I6RQ25</accession>
<dbReference type="InterPro" id="IPR009030">
    <property type="entry name" value="Growth_fac_rcpt_cys_sf"/>
</dbReference>
<dbReference type="KEGG" id="clec:106666650"/>
<dbReference type="SUPFAM" id="SSF57184">
    <property type="entry name" value="Growth factor receptor domain"/>
    <property type="match status" value="1"/>
</dbReference>
<dbReference type="Gene3D" id="4.10.40.20">
    <property type="match status" value="1"/>
</dbReference>
<dbReference type="OrthoDB" id="5976811at2759"/>
<feature type="signal peptide" evidence="1">
    <location>
        <begin position="1"/>
        <end position="18"/>
    </location>
</feature>
<dbReference type="EnsemblMetazoa" id="XM_014393989.2">
    <property type="protein sequence ID" value="XP_014249475.1"/>
    <property type="gene ID" value="LOC106666650"/>
</dbReference>
<dbReference type="InterPro" id="IPR010850">
    <property type="entry name" value="Neuroparsin"/>
</dbReference>
<feature type="chain" id="PRO_5035103382" evidence="1">
    <location>
        <begin position="19"/>
        <end position="105"/>
    </location>
</feature>
<dbReference type="AlphaFoldDB" id="A0A8I6RQ25"/>
<organism evidence="2 3">
    <name type="scientific">Cimex lectularius</name>
    <name type="common">Bed bug</name>
    <name type="synonym">Acanthia lectularia</name>
    <dbReference type="NCBI Taxonomy" id="79782"/>
    <lineage>
        <taxon>Eukaryota</taxon>
        <taxon>Metazoa</taxon>
        <taxon>Ecdysozoa</taxon>
        <taxon>Arthropoda</taxon>
        <taxon>Hexapoda</taxon>
        <taxon>Insecta</taxon>
        <taxon>Pterygota</taxon>
        <taxon>Neoptera</taxon>
        <taxon>Paraneoptera</taxon>
        <taxon>Hemiptera</taxon>
        <taxon>Heteroptera</taxon>
        <taxon>Panheteroptera</taxon>
        <taxon>Cimicomorpha</taxon>
        <taxon>Cimicidae</taxon>
        <taxon>Cimex</taxon>
    </lineage>
</organism>
<gene>
    <name evidence="2" type="primary">106666650</name>
</gene>
<keyword evidence="3" id="KW-1185">Reference proteome</keyword>
<protein>
    <submittedName>
        <fullName evidence="2">Uncharacterized protein</fullName>
    </submittedName>
</protein>
<dbReference type="Proteomes" id="UP000494040">
    <property type="component" value="Unassembled WGS sequence"/>
</dbReference>
<evidence type="ECO:0000313" key="2">
    <source>
        <dbReference type="EnsemblMetazoa" id="XP_014249475.1"/>
    </source>
</evidence>
<dbReference type="OMA" id="SCNRCAG"/>
<evidence type="ECO:0000256" key="1">
    <source>
        <dbReference type="SAM" id="SignalP"/>
    </source>
</evidence>
<name>A0A8I6RQ25_CIMLE</name>
<dbReference type="Pfam" id="PF07327">
    <property type="entry name" value="Neuroparsin"/>
    <property type="match status" value="1"/>
</dbReference>
<dbReference type="EnsemblMetazoa" id="XM_014393987.2">
    <property type="protein sequence ID" value="XP_014249473.1"/>
    <property type="gene ID" value="LOC106666650"/>
</dbReference>